<dbReference type="AlphaFoldDB" id="A0A329CE75"/>
<feature type="domain" description="CD-NTase-associated protein 12/Pycsar effector protein TIR" evidence="1">
    <location>
        <begin position="254"/>
        <end position="366"/>
    </location>
</feature>
<reference evidence="2 3" key="1">
    <citation type="submission" date="2018-06" db="EMBL/GenBank/DDBJ databases">
        <title>Genomic Encyclopedia of Type Strains, Phase III (KMG-III): the genomes of soil and plant-associated and newly described type strains.</title>
        <authorList>
            <person name="Whitman W."/>
        </authorList>
    </citation>
    <scope>NUCLEOTIDE SEQUENCE [LARGE SCALE GENOMIC DNA]</scope>
    <source>
        <strain evidence="2 3">LMG 23644</strain>
    </source>
</reference>
<dbReference type="GO" id="GO:0050135">
    <property type="term" value="F:NADP+ nucleosidase activity"/>
    <property type="evidence" value="ECO:0007669"/>
    <property type="project" value="InterPro"/>
</dbReference>
<evidence type="ECO:0000259" key="1">
    <source>
        <dbReference type="Pfam" id="PF10137"/>
    </source>
</evidence>
<comment type="caution">
    <text evidence="2">The sequence shown here is derived from an EMBL/GenBank/DDBJ whole genome shotgun (WGS) entry which is preliminary data.</text>
</comment>
<protein>
    <submittedName>
        <fullName evidence="2">Putative nucleotide-binding protein with TIR-like domain</fullName>
    </submittedName>
</protein>
<name>A0A329CE75_9BURK</name>
<dbReference type="Pfam" id="PF10137">
    <property type="entry name" value="CAP12-PCTIR_TIR"/>
    <property type="match status" value="1"/>
</dbReference>
<dbReference type="Proteomes" id="UP000248918">
    <property type="component" value="Unassembled WGS sequence"/>
</dbReference>
<organism evidence="2 3">
    <name type="scientific">Paraburkholderia bryophila</name>
    <dbReference type="NCBI Taxonomy" id="420952"/>
    <lineage>
        <taxon>Bacteria</taxon>
        <taxon>Pseudomonadati</taxon>
        <taxon>Pseudomonadota</taxon>
        <taxon>Betaproteobacteria</taxon>
        <taxon>Burkholderiales</taxon>
        <taxon>Burkholderiaceae</taxon>
        <taxon>Paraburkholderia</taxon>
    </lineage>
</organism>
<sequence>MSSRTRRAAQKHCSGAVRISVQFPYDSNTENRAPNKLLYLKELLVRPAGIEPATPAFGVLPARHTPLKNNALRNSQSAKPRLNKLIQGHPSLSKLYFHCTSSQNLPPETLSPCARIGSGHGDRRLKNSGGRMVDTVATAFAKLAGVVKAARQQLDETKGTERAPRAQQAFAPGYVREYFESAHRQVEILRQQLPHLYGDFLPVYSEPAVPMQDGKNFYSRNQLSGLARSIEQIFEIRAHSELSSPASDAPKDHRVFISHGRASDWREVQDFIERDLQHSTTELAQEANLGRTIFQKLVEHAATCDFAVIVMTGDDQDAEGNLRARENVMHEIGYFQGCYGPANVCLLHEEGVNIPSNLYGLVYIPFPKGMVSATFGVLMRELRAAYR</sequence>
<accession>A0A329CE75</accession>
<dbReference type="InterPro" id="IPR019302">
    <property type="entry name" value="CAP12/PCTIR_TIR_dom"/>
</dbReference>
<proteinExistence type="predicted"/>
<dbReference type="EMBL" id="QLTK01000008">
    <property type="protein sequence ID" value="RAS32052.1"/>
    <property type="molecule type" value="Genomic_DNA"/>
</dbReference>
<evidence type="ECO:0000313" key="3">
    <source>
        <dbReference type="Proteomes" id="UP000248918"/>
    </source>
</evidence>
<gene>
    <name evidence="2" type="ORF">BX591_108160</name>
</gene>
<evidence type="ECO:0000313" key="2">
    <source>
        <dbReference type="EMBL" id="RAS32052.1"/>
    </source>
</evidence>